<evidence type="ECO:0000313" key="1">
    <source>
        <dbReference type="EMBL" id="ETX01238.1"/>
    </source>
</evidence>
<keyword evidence="2" id="KW-1185">Reference proteome</keyword>
<protein>
    <submittedName>
        <fullName evidence="1">Uncharacterized protein</fullName>
    </submittedName>
</protein>
<evidence type="ECO:0000313" key="2">
    <source>
        <dbReference type="Proteomes" id="UP000019141"/>
    </source>
</evidence>
<dbReference type="Proteomes" id="UP000019141">
    <property type="component" value="Unassembled WGS sequence"/>
</dbReference>
<proteinExistence type="predicted"/>
<name>W4LTC9_ENTF1</name>
<gene>
    <name evidence="1" type="ORF">ETSY1_08105</name>
</gene>
<dbReference type="HOGENOM" id="CLU_3133534_0_0_7"/>
<dbReference type="EMBL" id="AZHW01000255">
    <property type="protein sequence ID" value="ETX01238.1"/>
    <property type="molecule type" value="Genomic_DNA"/>
</dbReference>
<reference evidence="1 2" key="1">
    <citation type="journal article" date="2014" name="Nature">
        <title>An environmental bacterial taxon with a large and distinct metabolic repertoire.</title>
        <authorList>
            <person name="Wilson M.C."/>
            <person name="Mori T."/>
            <person name="Ruckert C."/>
            <person name="Uria A.R."/>
            <person name="Helf M.J."/>
            <person name="Takada K."/>
            <person name="Gernert C."/>
            <person name="Steffens U.A."/>
            <person name="Heycke N."/>
            <person name="Schmitt S."/>
            <person name="Rinke C."/>
            <person name="Helfrich E.J."/>
            <person name="Brachmann A.O."/>
            <person name="Gurgui C."/>
            <person name="Wakimoto T."/>
            <person name="Kracht M."/>
            <person name="Crusemann M."/>
            <person name="Hentschel U."/>
            <person name="Abe I."/>
            <person name="Matsunaga S."/>
            <person name="Kalinowski J."/>
            <person name="Takeyama H."/>
            <person name="Piel J."/>
        </authorList>
    </citation>
    <scope>NUCLEOTIDE SEQUENCE [LARGE SCALE GENOMIC DNA]</scope>
    <source>
        <strain evidence="2">TSY1</strain>
    </source>
</reference>
<organism evidence="1 2">
    <name type="scientific">Entotheonella factor</name>
    <dbReference type="NCBI Taxonomy" id="1429438"/>
    <lineage>
        <taxon>Bacteria</taxon>
        <taxon>Pseudomonadati</taxon>
        <taxon>Nitrospinota/Tectimicrobiota group</taxon>
        <taxon>Candidatus Tectimicrobiota</taxon>
        <taxon>Candidatus Entotheonellia</taxon>
        <taxon>Candidatus Entotheonellales</taxon>
        <taxon>Candidatus Entotheonellaceae</taxon>
        <taxon>Candidatus Entotheonella</taxon>
    </lineage>
</organism>
<comment type="caution">
    <text evidence="1">The sequence shown here is derived from an EMBL/GenBank/DDBJ whole genome shotgun (WGS) entry which is preliminary data.</text>
</comment>
<accession>W4LTC9</accession>
<sequence length="49" mass="5656">MSQKSSSVTTEARRRFYMNPFAGFGVQAAKRLHLAEKPPKRYDQDIRAI</sequence>
<dbReference type="AlphaFoldDB" id="W4LTC9"/>